<keyword evidence="3" id="KW-1185">Reference proteome</keyword>
<feature type="compositionally biased region" description="Acidic residues" evidence="1">
    <location>
        <begin position="27"/>
        <end position="43"/>
    </location>
</feature>
<dbReference type="EMBL" id="CP012109">
    <property type="protein sequence ID" value="AKQ70756.1"/>
    <property type="molecule type" value="Genomic_DNA"/>
</dbReference>
<dbReference type="STRING" id="1297742.A176_007668"/>
<dbReference type="Proteomes" id="UP000009026">
    <property type="component" value="Chromosome"/>
</dbReference>
<accession>A0A0H4X4U7</accession>
<reference evidence="2 3" key="1">
    <citation type="journal article" date="2016" name="PLoS ONE">
        <title>Complete Genome Sequence and Comparative Genomics of a Novel Myxobacterium Myxococcus hansupus.</title>
        <authorList>
            <person name="Sharma G."/>
            <person name="Narwani T."/>
            <person name="Subramanian S."/>
        </authorList>
    </citation>
    <scope>NUCLEOTIDE SEQUENCE [LARGE SCALE GENOMIC DNA]</scope>
    <source>
        <strain evidence="3">mixupus</strain>
    </source>
</reference>
<organism evidence="2 3">
    <name type="scientific">Pseudomyxococcus hansupus</name>
    <dbReference type="NCBI Taxonomy" id="1297742"/>
    <lineage>
        <taxon>Bacteria</taxon>
        <taxon>Pseudomonadati</taxon>
        <taxon>Myxococcota</taxon>
        <taxon>Myxococcia</taxon>
        <taxon>Myxococcales</taxon>
        <taxon>Cystobacterineae</taxon>
        <taxon>Myxococcaceae</taxon>
        <taxon>Pseudomyxococcus</taxon>
    </lineage>
</organism>
<gene>
    <name evidence="2" type="ORF">A176_007668</name>
</gene>
<evidence type="ECO:0000256" key="1">
    <source>
        <dbReference type="SAM" id="MobiDB-lite"/>
    </source>
</evidence>
<proteinExistence type="predicted"/>
<dbReference type="AlphaFoldDB" id="A0A0H4X4U7"/>
<dbReference type="PATRIC" id="fig|1297742.4.peg.7804"/>
<sequence length="43" mass="4782">MPSSLVSEWLVPPSLELESLEPSLEPLDSDWLDSPELSEEPSD</sequence>
<evidence type="ECO:0000313" key="3">
    <source>
        <dbReference type="Proteomes" id="UP000009026"/>
    </source>
</evidence>
<feature type="region of interest" description="Disordered" evidence="1">
    <location>
        <begin position="21"/>
        <end position="43"/>
    </location>
</feature>
<evidence type="ECO:0000313" key="2">
    <source>
        <dbReference type="EMBL" id="AKQ70756.1"/>
    </source>
</evidence>
<dbReference type="KEGG" id="mym:A176_007668"/>
<name>A0A0H4X4U7_9BACT</name>
<protein>
    <submittedName>
        <fullName evidence="2">Uncharacterized protein</fullName>
    </submittedName>
</protein>